<dbReference type="Gene3D" id="3.30.565.10">
    <property type="entry name" value="Histidine kinase-like ATPase, C-terminal domain"/>
    <property type="match status" value="1"/>
</dbReference>
<keyword evidence="5" id="KW-0597">Phosphoprotein</keyword>
<dbReference type="GO" id="GO:0016301">
    <property type="term" value="F:kinase activity"/>
    <property type="evidence" value="ECO:0007669"/>
    <property type="project" value="UniProtKB-KW"/>
</dbReference>
<evidence type="ECO:0000256" key="5">
    <source>
        <dbReference type="ARBA" id="ARBA00022553"/>
    </source>
</evidence>
<evidence type="ECO:0000313" key="16">
    <source>
        <dbReference type="Proteomes" id="UP001600943"/>
    </source>
</evidence>
<feature type="transmembrane region" description="Helical" evidence="12">
    <location>
        <begin position="20"/>
        <end position="38"/>
    </location>
</feature>
<keyword evidence="4" id="KW-1003">Cell membrane</keyword>
<dbReference type="SMART" id="SM00387">
    <property type="entry name" value="HATPase_c"/>
    <property type="match status" value="1"/>
</dbReference>
<dbReference type="RefSeq" id="WP_390410083.1">
    <property type="nucleotide sequence ID" value="NZ_BAABYW010000002.1"/>
</dbReference>
<feature type="transmembrane region" description="Helical" evidence="12">
    <location>
        <begin position="297"/>
        <end position="315"/>
    </location>
</feature>
<evidence type="ECO:0000256" key="4">
    <source>
        <dbReference type="ARBA" id="ARBA00022475"/>
    </source>
</evidence>
<dbReference type="PROSITE" id="PS50885">
    <property type="entry name" value="HAMP"/>
    <property type="match status" value="1"/>
</dbReference>
<dbReference type="InterPro" id="IPR005467">
    <property type="entry name" value="His_kinase_dom"/>
</dbReference>
<keyword evidence="6" id="KW-0808">Transferase</keyword>
<dbReference type="InterPro" id="IPR003594">
    <property type="entry name" value="HATPase_dom"/>
</dbReference>
<comment type="subcellular location">
    <subcellularLocation>
        <location evidence="2">Cell membrane</location>
        <topology evidence="2">Multi-pass membrane protein</topology>
    </subcellularLocation>
</comment>
<evidence type="ECO:0000256" key="3">
    <source>
        <dbReference type="ARBA" id="ARBA00012438"/>
    </source>
</evidence>
<keyword evidence="11 12" id="KW-0472">Membrane</keyword>
<keyword evidence="16" id="KW-1185">Reference proteome</keyword>
<gene>
    <name evidence="15" type="ORF">K040078D81_55180</name>
</gene>
<organism evidence="15 16">
    <name type="scientific">Blautia hominis</name>
    <dbReference type="NCBI Taxonomy" id="2025493"/>
    <lineage>
        <taxon>Bacteria</taxon>
        <taxon>Bacillati</taxon>
        <taxon>Bacillota</taxon>
        <taxon>Clostridia</taxon>
        <taxon>Lachnospirales</taxon>
        <taxon>Lachnospiraceae</taxon>
        <taxon>Blautia</taxon>
    </lineage>
</organism>
<keyword evidence="7 12" id="KW-0812">Transmembrane</keyword>
<evidence type="ECO:0000256" key="2">
    <source>
        <dbReference type="ARBA" id="ARBA00004651"/>
    </source>
</evidence>
<comment type="caution">
    <text evidence="15">The sequence shown here is derived from an EMBL/GenBank/DDBJ whole genome shotgun (WGS) entry which is preliminary data.</text>
</comment>
<evidence type="ECO:0000256" key="9">
    <source>
        <dbReference type="ARBA" id="ARBA00022989"/>
    </source>
</evidence>
<dbReference type="SMART" id="SM00304">
    <property type="entry name" value="HAMP"/>
    <property type="match status" value="1"/>
</dbReference>
<dbReference type="Gene3D" id="6.10.340.10">
    <property type="match status" value="1"/>
</dbReference>
<dbReference type="CDD" id="cd06225">
    <property type="entry name" value="HAMP"/>
    <property type="match status" value="1"/>
</dbReference>
<dbReference type="PROSITE" id="PS50109">
    <property type="entry name" value="HIS_KIN"/>
    <property type="match status" value="1"/>
</dbReference>
<dbReference type="PANTHER" id="PTHR34220:SF7">
    <property type="entry name" value="SENSOR HISTIDINE KINASE YPDA"/>
    <property type="match status" value="1"/>
</dbReference>
<comment type="catalytic activity">
    <reaction evidence="1">
        <text>ATP + protein L-histidine = ADP + protein N-phospho-L-histidine.</text>
        <dbReference type="EC" id="2.7.13.3"/>
    </reaction>
</comment>
<name>A0ABQ0BIV9_9FIRM</name>
<keyword evidence="8 15" id="KW-0418">Kinase</keyword>
<evidence type="ECO:0000259" key="14">
    <source>
        <dbReference type="PROSITE" id="PS50885"/>
    </source>
</evidence>
<feature type="domain" description="Histidine kinase" evidence="13">
    <location>
        <begin position="476"/>
        <end position="580"/>
    </location>
</feature>
<dbReference type="SUPFAM" id="SSF55874">
    <property type="entry name" value="ATPase domain of HSP90 chaperone/DNA topoisomerase II/histidine kinase"/>
    <property type="match status" value="1"/>
</dbReference>
<protein>
    <recommendedName>
        <fullName evidence="3">histidine kinase</fullName>
        <ecNumber evidence="3">2.7.13.3</ecNumber>
    </recommendedName>
</protein>
<feature type="domain" description="HAMP" evidence="14">
    <location>
        <begin position="317"/>
        <end position="369"/>
    </location>
</feature>
<dbReference type="EMBL" id="BAABYW010000002">
    <property type="protein sequence ID" value="GAA6411401.1"/>
    <property type="molecule type" value="Genomic_DNA"/>
</dbReference>
<dbReference type="Pfam" id="PF02518">
    <property type="entry name" value="HATPase_c"/>
    <property type="match status" value="1"/>
</dbReference>
<proteinExistence type="predicted"/>
<dbReference type="Proteomes" id="UP001600943">
    <property type="component" value="Unassembled WGS sequence"/>
</dbReference>
<dbReference type="InterPro" id="IPR033479">
    <property type="entry name" value="dCache_1"/>
</dbReference>
<dbReference type="Pfam" id="PF06580">
    <property type="entry name" value="His_kinase"/>
    <property type="match status" value="1"/>
</dbReference>
<dbReference type="PANTHER" id="PTHR34220">
    <property type="entry name" value="SENSOR HISTIDINE KINASE YPDA"/>
    <property type="match status" value="1"/>
</dbReference>
<dbReference type="InterPro" id="IPR050640">
    <property type="entry name" value="Bact_2-comp_sensor_kinase"/>
</dbReference>
<sequence>MNGAERRFSYRDLKLNFKILLIYFIVLAVFIMFSFWLYNDYTLNITKDKVREYSEQVLTVQESSIENTISSLNNISRMIIANSSVQNFLKSVDKNYTVQSKEVFSQIMTYMDIYPVAKSITIYDRYHNKYGINNNKKNTLEGTDIFSQDWFHEVEKQKGGFKLIPNIYYYNEYPGESVISLVRIINDIETQRPIGVLVLDILERQFLGAQTKPYDNIPFLILDADNHIIISNTERTEVPGEILDFKESRKICSVLEKNGDGEYVFSGVNMDKYGWKIVNTASLKNVEAESKTAKSTILIMGVFCSVIFIAASFIISRSITRPVQKLIKSMNKVKRGSLKKVELDTGKDEIGILKDNYNEMIEEIDCLIKRGIQTEKDKRTYELNVLYEQIKPHFLYNTLDTIGYLVLSGDKERAYTAIENLGSYYHGSLSHGSTVVTVEEEIKIVTDYLELQKLRYGDIFDYRAEIEPELGKKKVLKLILQPIVENSLYHGIRPGGIKGSIHISVYRMAEEMFLRVEDTGVGMEPEKVEGLYSRERQRNSFGLCGTMERIRIYYAYEDCCEIISTRGMGTRITFKLPLRLCREDQEEVK</sequence>
<keyword evidence="10" id="KW-0902">Two-component regulatory system</keyword>
<evidence type="ECO:0000256" key="10">
    <source>
        <dbReference type="ARBA" id="ARBA00023012"/>
    </source>
</evidence>
<evidence type="ECO:0000256" key="1">
    <source>
        <dbReference type="ARBA" id="ARBA00000085"/>
    </source>
</evidence>
<evidence type="ECO:0000256" key="7">
    <source>
        <dbReference type="ARBA" id="ARBA00022692"/>
    </source>
</evidence>
<evidence type="ECO:0000256" key="8">
    <source>
        <dbReference type="ARBA" id="ARBA00022777"/>
    </source>
</evidence>
<dbReference type="Pfam" id="PF00672">
    <property type="entry name" value="HAMP"/>
    <property type="match status" value="1"/>
</dbReference>
<evidence type="ECO:0000313" key="15">
    <source>
        <dbReference type="EMBL" id="GAA6411401.1"/>
    </source>
</evidence>
<dbReference type="SUPFAM" id="SSF158472">
    <property type="entry name" value="HAMP domain-like"/>
    <property type="match status" value="1"/>
</dbReference>
<evidence type="ECO:0000256" key="11">
    <source>
        <dbReference type="ARBA" id="ARBA00023136"/>
    </source>
</evidence>
<evidence type="ECO:0000256" key="6">
    <source>
        <dbReference type="ARBA" id="ARBA00022679"/>
    </source>
</evidence>
<evidence type="ECO:0000256" key="12">
    <source>
        <dbReference type="SAM" id="Phobius"/>
    </source>
</evidence>
<evidence type="ECO:0000259" key="13">
    <source>
        <dbReference type="PROSITE" id="PS50109"/>
    </source>
</evidence>
<accession>A0ABQ0BIV9</accession>
<keyword evidence="9 12" id="KW-1133">Transmembrane helix</keyword>
<dbReference type="InterPro" id="IPR010559">
    <property type="entry name" value="Sig_transdc_His_kin_internal"/>
</dbReference>
<dbReference type="InterPro" id="IPR036890">
    <property type="entry name" value="HATPase_C_sf"/>
</dbReference>
<dbReference type="Pfam" id="PF02743">
    <property type="entry name" value="dCache_1"/>
    <property type="match status" value="1"/>
</dbReference>
<dbReference type="InterPro" id="IPR003660">
    <property type="entry name" value="HAMP_dom"/>
</dbReference>
<dbReference type="EC" id="2.7.13.3" evidence="3"/>
<reference evidence="15 16" key="1">
    <citation type="submission" date="2024-04" db="EMBL/GenBank/DDBJ databases">
        <title>Defined microbial consortia suppress multidrug-resistant proinflammatory Enterobacteriaceae via ecological control.</title>
        <authorList>
            <person name="Furuichi M."/>
            <person name="Kawaguchi T."/>
            <person name="Pust M."/>
            <person name="Yasuma K."/>
            <person name="Plichta D."/>
            <person name="Hasegawa N."/>
            <person name="Ohya T."/>
            <person name="Bhattarai S."/>
            <person name="Sasajima S."/>
            <person name="Aoto Y."/>
            <person name="Tuganbaev T."/>
            <person name="Yaginuma M."/>
            <person name="Ueda M."/>
            <person name="Okahashi N."/>
            <person name="Amafuji K."/>
            <person name="Kiridooshi Y."/>
            <person name="Sugita K."/>
            <person name="Strazar M."/>
            <person name="Skelly A."/>
            <person name="Suda W."/>
            <person name="Hattori M."/>
            <person name="Nakamoto N."/>
            <person name="Caballero S."/>
            <person name="Norman J."/>
            <person name="Olle B."/>
            <person name="Tanoue T."/>
            <person name="Arita M."/>
            <person name="Bucci V."/>
            <person name="Atarashi K."/>
            <person name="Xavier R."/>
            <person name="Honda K."/>
        </authorList>
    </citation>
    <scope>NUCLEOTIDE SEQUENCE [LARGE SCALE GENOMIC DNA]</scope>
    <source>
        <strain evidence="16">k04-0078-D8-1</strain>
    </source>
</reference>